<reference evidence="5" key="2">
    <citation type="submission" date="2012-11" db="EMBL/GenBank/DDBJ databases">
        <authorList>
            <person name="Kuo A."/>
            <person name="Curtis B.A."/>
            <person name="Tanifuji G."/>
            <person name="Burki F."/>
            <person name="Gruber A."/>
            <person name="Irimia M."/>
            <person name="Maruyama S."/>
            <person name="Arias M.C."/>
            <person name="Ball S.G."/>
            <person name="Gile G.H."/>
            <person name="Hirakawa Y."/>
            <person name="Hopkins J.F."/>
            <person name="Rensing S.A."/>
            <person name="Schmutz J."/>
            <person name="Symeonidi A."/>
            <person name="Elias M."/>
            <person name="Eveleigh R.J."/>
            <person name="Herman E.K."/>
            <person name="Klute M.J."/>
            <person name="Nakayama T."/>
            <person name="Obornik M."/>
            <person name="Reyes-Prieto A."/>
            <person name="Armbrust E.V."/>
            <person name="Aves S.J."/>
            <person name="Beiko R.G."/>
            <person name="Coutinho P."/>
            <person name="Dacks J.B."/>
            <person name="Durnford D.G."/>
            <person name="Fast N.M."/>
            <person name="Green B.R."/>
            <person name="Grisdale C."/>
            <person name="Hempe F."/>
            <person name="Henrissat B."/>
            <person name="Hoppner M.P."/>
            <person name="Ishida K.-I."/>
            <person name="Kim E."/>
            <person name="Koreny L."/>
            <person name="Kroth P.G."/>
            <person name="Liu Y."/>
            <person name="Malik S.-B."/>
            <person name="Maier U.G."/>
            <person name="McRose D."/>
            <person name="Mock T."/>
            <person name="Neilson J.A."/>
            <person name="Onodera N.T."/>
            <person name="Poole A.M."/>
            <person name="Pritham E.J."/>
            <person name="Richards T.A."/>
            <person name="Rocap G."/>
            <person name="Roy S.W."/>
            <person name="Sarai C."/>
            <person name="Schaack S."/>
            <person name="Shirato S."/>
            <person name="Slamovits C.H."/>
            <person name="Spencer D.F."/>
            <person name="Suzuki S."/>
            <person name="Worden A.Z."/>
            <person name="Zauner S."/>
            <person name="Barry K."/>
            <person name="Bell C."/>
            <person name="Bharti A.K."/>
            <person name="Crow J.A."/>
            <person name="Grimwood J."/>
            <person name="Kramer R."/>
            <person name="Lindquist E."/>
            <person name="Lucas S."/>
            <person name="Salamov A."/>
            <person name="McFadden G.I."/>
            <person name="Lane C.E."/>
            <person name="Keeling P.J."/>
            <person name="Gray M.W."/>
            <person name="Grigoriev I.V."/>
            <person name="Archibald J.M."/>
        </authorList>
    </citation>
    <scope>NUCLEOTIDE SEQUENCE</scope>
    <source>
        <strain evidence="5">CCMP2712</strain>
    </source>
</reference>
<protein>
    <submittedName>
        <fullName evidence="3 4">Uncharacterized protein</fullName>
    </submittedName>
</protein>
<feature type="signal peptide" evidence="2">
    <location>
        <begin position="1"/>
        <end position="29"/>
    </location>
</feature>
<sequence length="233" mass="26518">MTPCFSGDCGQRHWFLRLLMVCFSHYVADRITEKFEQSSKTTTRDMPWGPNVPKWVQRYVKVYYAVCQLFATTALLICGSLVLDSAFAIMFPIQLSTFLMTLVRKNLISGTSWHVWYALSLGSVFMIPISHSIRISLKLPPPSFLHALVRSHETPFACEVIKMLLAPLAVFLRLKLRLDKYLVFTIVTVSFVILTLFEREITSQKAVYETSLPETVVPWIRNAVGGSLALMSM</sequence>
<feature type="transmembrane region" description="Helical" evidence="1">
    <location>
        <begin position="180"/>
        <end position="197"/>
    </location>
</feature>
<dbReference type="OrthoDB" id="260519at2759"/>
<dbReference type="Proteomes" id="UP000011087">
    <property type="component" value="Unassembled WGS sequence"/>
</dbReference>
<dbReference type="PaxDb" id="55529-EKX33806"/>
<feature type="transmembrane region" description="Helical" evidence="1">
    <location>
        <begin position="115"/>
        <end position="135"/>
    </location>
</feature>
<evidence type="ECO:0000256" key="2">
    <source>
        <dbReference type="SAM" id="SignalP"/>
    </source>
</evidence>
<feature type="chain" id="PRO_5008769858" evidence="2">
    <location>
        <begin position="30"/>
        <end position="233"/>
    </location>
</feature>
<organism evidence="3">
    <name type="scientific">Guillardia theta (strain CCMP2712)</name>
    <name type="common">Cryptophyte</name>
    <dbReference type="NCBI Taxonomy" id="905079"/>
    <lineage>
        <taxon>Eukaryota</taxon>
        <taxon>Cryptophyceae</taxon>
        <taxon>Pyrenomonadales</taxon>
        <taxon>Geminigeraceae</taxon>
        <taxon>Guillardia</taxon>
    </lineage>
</organism>
<dbReference type="EnsemblProtists" id="EKX33806">
    <property type="protein sequence ID" value="EKX33806"/>
    <property type="gene ID" value="GUITHDRAFT_119977"/>
</dbReference>
<keyword evidence="1" id="KW-0812">Transmembrane</keyword>
<gene>
    <name evidence="3" type="ORF">GUITHDRAFT_119977</name>
</gene>
<evidence type="ECO:0000313" key="3">
    <source>
        <dbReference type="EMBL" id="EKX33806.1"/>
    </source>
</evidence>
<keyword evidence="5" id="KW-1185">Reference proteome</keyword>
<accession>L1IC46</accession>
<dbReference type="AlphaFoldDB" id="L1IC46"/>
<evidence type="ECO:0000313" key="4">
    <source>
        <dbReference type="EnsemblProtists" id="EKX33806"/>
    </source>
</evidence>
<dbReference type="RefSeq" id="XP_005820786.1">
    <property type="nucleotide sequence ID" value="XM_005820729.1"/>
</dbReference>
<keyword evidence="1" id="KW-1133">Transmembrane helix</keyword>
<dbReference type="EMBL" id="JH993128">
    <property type="protein sequence ID" value="EKX33806.1"/>
    <property type="molecule type" value="Genomic_DNA"/>
</dbReference>
<dbReference type="GeneID" id="17290570"/>
<reference evidence="4" key="3">
    <citation type="submission" date="2016-03" db="UniProtKB">
        <authorList>
            <consortium name="EnsemblProtists"/>
        </authorList>
    </citation>
    <scope>IDENTIFICATION</scope>
</reference>
<keyword evidence="1" id="KW-0472">Membrane</keyword>
<evidence type="ECO:0000256" key="1">
    <source>
        <dbReference type="SAM" id="Phobius"/>
    </source>
</evidence>
<proteinExistence type="predicted"/>
<evidence type="ECO:0000313" key="5">
    <source>
        <dbReference type="Proteomes" id="UP000011087"/>
    </source>
</evidence>
<dbReference type="HOGENOM" id="CLU_1191828_0_0_1"/>
<feature type="transmembrane region" description="Helical" evidence="1">
    <location>
        <begin position="62"/>
        <end position="95"/>
    </location>
</feature>
<reference evidence="3 5" key="1">
    <citation type="journal article" date="2012" name="Nature">
        <title>Algal genomes reveal evolutionary mosaicism and the fate of nucleomorphs.</title>
        <authorList>
            <consortium name="DOE Joint Genome Institute"/>
            <person name="Curtis B.A."/>
            <person name="Tanifuji G."/>
            <person name="Burki F."/>
            <person name="Gruber A."/>
            <person name="Irimia M."/>
            <person name="Maruyama S."/>
            <person name="Arias M.C."/>
            <person name="Ball S.G."/>
            <person name="Gile G.H."/>
            <person name="Hirakawa Y."/>
            <person name="Hopkins J.F."/>
            <person name="Kuo A."/>
            <person name="Rensing S.A."/>
            <person name="Schmutz J."/>
            <person name="Symeonidi A."/>
            <person name="Elias M."/>
            <person name="Eveleigh R.J."/>
            <person name="Herman E.K."/>
            <person name="Klute M.J."/>
            <person name="Nakayama T."/>
            <person name="Obornik M."/>
            <person name="Reyes-Prieto A."/>
            <person name="Armbrust E.V."/>
            <person name="Aves S.J."/>
            <person name="Beiko R.G."/>
            <person name="Coutinho P."/>
            <person name="Dacks J.B."/>
            <person name="Durnford D.G."/>
            <person name="Fast N.M."/>
            <person name="Green B.R."/>
            <person name="Grisdale C.J."/>
            <person name="Hempel F."/>
            <person name="Henrissat B."/>
            <person name="Hoppner M.P."/>
            <person name="Ishida K."/>
            <person name="Kim E."/>
            <person name="Koreny L."/>
            <person name="Kroth P.G."/>
            <person name="Liu Y."/>
            <person name="Malik S.B."/>
            <person name="Maier U.G."/>
            <person name="McRose D."/>
            <person name="Mock T."/>
            <person name="Neilson J.A."/>
            <person name="Onodera N.T."/>
            <person name="Poole A.M."/>
            <person name="Pritham E.J."/>
            <person name="Richards T.A."/>
            <person name="Rocap G."/>
            <person name="Roy S.W."/>
            <person name="Sarai C."/>
            <person name="Schaack S."/>
            <person name="Shirato S."/>
            <person name="Slamovits C.H."/>
            <person name="Spencer D.F."/>
            <person name="Suzuki S."/>
            <person name="Worden A.Z."/>
            <person name="Zauner S."/>
            <person name="Barry K."/>
            <person name="Bell C."/>
            <person name="Bharti A.K."/>
            <person name="Crow J.A."/>
            <person name="Grimwood J."/>
            <person name="Kramer R."/>
            <person name="Lindquist E."/>
            <person name="Lucas S."/>
            <person name="Salamov A."/>
            <person name="McFadden G.I."/>
            <person name="Lane C.E."/>
            <person name="Keeling P.J."/>
            <person name="Gray M.W."/>
            <person name="Grigoriev I.V."/>
            <person name="Archibald J.M."/>
        </authorList>
    </citation>
    <scope>NUCLEOTIDE SEQUENCE</scope>
    <source>
        <strain evidence="3 5">CCMP2712</strain>
    </source>
</reference>
<dbReference type="KEGG" id="gtt:GUITHDRAFT_119977"/>
<keyword evidence="2" id="KW-0732">Signal</keyword>
<name>L1IC46_GUITC</name>